<dbReference type="Proteomes" id="UP001286313">
    <property type="component" value="Unassembled WGS sequence"/>
</dbReference>
<protein>
    <submittedName>
        <fullName evidence="1">Uncharacterized protein</fullName>
    </submittedName>
</protein>
<accession>A0AAE1FZ53</accession>
<reference evidence="1" key="1">
    <citation type="submission" date="2023-10" db="EMBL/GenBank/DDBJ databases">
        <title>Genome assemblies of two species of porcelain crab, Petrolisthes cinctipes and Petrolisthes manimaculis (Anomura: Porcellanidae).</title>
        <authorList>
            <person name="Angst P."/>
        </authorList>
    </citation>
    <scope>NUCLEOTIDE SEQUENCE</scope>
    <source>
        <strain evidence="1">PB745_01</strain>
        <tissue evidence="1">Gill</tissue>
    </source>
</reference>
<comment type="caution">
    <text evidence="1">The sequence shown here is derived from an EMBL/GenBank/DDBJ whole genome shotgun (WGS) entry which is preliminary data.</text>
</comment>
<dbReference type="EMBL" id="JAWQEG010000998">
    <property type="protein sequence ID" value="KAK3883319.1"/>
    <property type="molecule type" value="Genomic_DNA"/>
</dbReference>
<evidence type="ECO:0000313" key="2">
    <source>
        <dbReference type="Proteomes" id="UP001286313"/>
    </source>
</evidence>
<evidence type="ECO:0000313" key="1">
    <source>
        <dbReference type="EMBL" id="KAK3883319.1"/>
    </source>
</evidence>
<gene>
    <name evidence="1" type="ORF">Pcinc_012355</name>
</gene>
<proteinExistence type="predicted"/>
<dbReference type="AlphaFoldDB" id="A0AAE1FZ53"/>
<keyword evidence="2" id="KW-1185">Reference proteome</keyword>
<organism evidence="1 2">
    <name type="scientific">Petrolisthes cinctipes</name>
    <name type="common">Flat porcelain crab</name>
    <dbReference type="NCBI Taxonomy" id="88211"/>
    <lineage>
        <taxon>Eukaryota</taxon>
        <taxon>Metazoa</taxon>
        <taxon>Ecdysozoa</taxon>
        <taxon>Arthropoda</taxon>
        <taxon>Crustacea</taxon>
        <taxon>Multicrustacea</taxon>
        <taxon>Malacostraca</taxon>
        <taxon>Eumalacostraca</taxon>
        <taxon>Eucarida</taxon>
        <taxon>Decapoda</taxon>
        <taxon>Pleocyemata</taxon>
        <taxon>Anomura</taxon>
        <taxon>Galatheoidea</taxon>
        <taxon>Porcellanidae</taxon>
        <taxon>Petrolisthes</taxon>
    </lineage>
</organism>
<sequence>MRCRSFLSTASAEVRKRWEVDDKMMLNIRFLSPRQALSLRARDICPSITPLVQSASNIISIDDLELVQALDDQWRRLPLVTIPEEITKKTILTFSGEN</sequence>
<name>A0AAE1FZ53_PETCI</name>